<dbReference type="InterPro" id="IPR002172">
    <property type="entry name" value="LDrepeatLR_classA_rpt"/>
</dbReference>
<keyword evidence="9" id="KW-0325">Glycoprotein</keyword>
<keyword evidence="4 12" id="KW-0732">Signal</keyword>
<dbReference type="GO" id="GO:0005783">
    <property type="term" value="C:endoplasmic reticulum"/>
    <property type="evidence" value="ECO:0007669"/>
    <property type="project" value="Ensembl"/>
</dbReference>
<dbReference type="PANTHER" id="PTHR24270">
    <property type="entry name" value="LOW-DENSITY LIPOPROTEIN RECEPTOR-RELATED"/>
    <property type="match status" value="1"/>
</dbReference>
<dbReference type="GO" id="GO:0015889">
    <property type="term" value="P:cobalamin transport"/>
    <property type="evidence" value="ECO:0007669"/>
    <property type="project" value="Ensembl"/>
</dbReference>
<dbReference type="GeneTree" id="ENSGT00730000111436"/>
<evidence type="ECO:0000256" key="2">
    <source>
        <dbReference type="ARBA" id="ARBA00004308"/>
    </source>
</evidence>
<protein>
    <submittedName>
        <fullName evidence="13">CD320 molecule</fullName>
    </submittedName>
</protein>
<comment type="caution">
    <text evidence="10">Lacks conserved residue(s) required for the propagation of feature annotation.</text>
</comment>
<comment type="subcellular location">
    <subcellularLocation>
        <location evidence="2">Endomembrane system</location>
    </subcellularLocation>
    <subcellularLocation>
        <location evidence="1">Membrane</location>
        <topology evidence="1">Single-pass membrane protein</topology>
    </subcellularLocation>
</comment>
<evidence type="ECO:0000256" key="9">
    <source>
        <dbReference type="ARBA" id="ARBA00023180"/>
    </source>
</evidence>
<name>A0A8C3XA03_9CETA</name>
<dbReference type="Gene3D" id="4.10.400.10">
    <property type="entry name" value="Low-density Lipoprotein Receptor"/>
    <property type="match status" value="2"/>
</dbReference>
<proteinExistence type="predicted"/>
<sequence>MAPGRALGTAALGLALRLLLGFGLGLEATLNSIPTRSLTEAPGPSAGSCAPTDFQCQPSGLCVPLKWRCDVDKDCPDGSDEEGCGTDPCAQDGECPPPTGRPCSCDSGDDCPGGVDKNCGRQPCQDGELYCPPQNSCFPITWLCDGHPDCLDSSDELGCGTKTLQEGGATSMGTPVGNATVTSVEDQDSVQSGNRSANGVIAAAAVLSVGLAIAIFFALSRLCAQGRLSPLGLLVALKGSLQSEKMASVL</sequence>
<dbReference type="PROSITE" id="PS01209">
    <property type="entry name" value="LDLRA_1"/>
    <property type="match status" value="1"/>
</dbReference>
<dbReference type="PANTHER" id="PTHR24270:SF27">
    <property type="entry name" value="CD320 ANTIGEN"/>
    <property type="match status" value="1"/>
</dbReference>
<keyword evidence="14" id="KW-1185">Reference proteome</keyword>
<dbReference type="PRINTS" id="PR00261">
    <property type="entry name" value="LDLRECEPTOR"/>
</dbReference>
<feature type="disulfide bond" evidence="10">
    <location>
        <begin position="69"/>
        <end position="84"/>
    </location>
</feature>
<keyword evidence="5" id="KW-0677">Repeat</keyword>
<evidence type="ECO:0000256" key="10">
    <source>
        <dbReference type="PROSITE-ProRule" id="PRU00124"/>
    </source>
</evidence>
<evidence type="ECO:0000256" key="12">
    <source>
        <dbReference type="SAM" id="SignalP"/>
    </source>
</evidence>
<dbReference type="GO" id="GO:0031296">
    <property type="term" value="P:B cell costimulation"/>
    <property type="evidence" value="ECO:0007669"/>
    <property type="project" value="Ensembl"/>
</dbReference>
<evidence type="ECO:0000256" key="4">
    <source>
        <dbReference type="ARBA" id="ARBA00022729"/>
    </source>
</evidence>
<evidence type="ECO:0000256" key="1">
    <source>
        <dbReference type="ARBA" id="ARBA00004167"/>
    </source>
</evidence>
<dbReference type="GO" id="GO:0005886">
    <property type="term" value="C:plasma membrane"/>
    <property type="evidence" value="ECO:0007669"/>
    <property type="project" value="Ensembl"/>
</dbReference>
<dbReference type="GO" id="GO:0005509">
    <property type="term" value="F:calcium ion binding"/>
    <property type="evidence" value="ECO:0007669"/>
    <property type="project" value="Ensembl"/>
</dbReference>
<feature type="chain" id="PRO_5034616000" evidence="12">
    <location>
        <begin position="26"/>
        <end position="250"/>
    </location>
</feature>
<dbReference type="SMART" id="SM00192">
    <property type="entry name" value="LDLa"/>
    <property type="match status" value="2"/>
</dbReference>
<feature type="transmembrane region" description="Helical" evidence="11">
    <location>
        <begin position="199"/>
        <end position="219"/>
    </location>
</feature>
<accession>A0A8C3XA03</accession>
<dbReference type="GO" id="GO:0030890">
    <property type="term" value="P:positive regulation of B cell proliferation"/>
    <property type="evidence" value="ECO:0007669"/>
    <property type="project" value="Ensembl"/>
</dbReference>
<evidence type="ECO:0000256" key="6">
    <source>
        <dbReference type="ARBA" id="ARBA00022989"/>
    </source>
</evidence>
<dbReference type="FunFam" id="4.10.400.10:FF:000002">
    <property type="entry name" value="Low-density lipoprotein receptor-related protein 1"/>
    <property type="match status" value="1"/>
</dbReference>
<evidence type="ECO:0000256" key="5">
    <source>
        <dbReference type="ARBA" id="ARBA00022737"/>
    </source>
</evidence>
<dbReference type="Proteomes" id="UP000694540">
    <property type="component" value="Unplaced"/>
</dbReference>
<dbReference type="GO" id="GO:0016192">
    <property type="term" value="P:vesicle-mediated transport"/>
    <property type="evidence" value="ECO:0007669"/>
    <property type="project" value="UniProtKB-ARBA"/>
</dbReference>
<dbReference type="Pfam" id="PF00057">
    <property type="entry name" value="Ldl_recept_a"/>
    <property type="match status" value="2"/>
</dbReference>
<dbReference type="PROSITE" id="PS50068">
    <property type="entry name" value="LDLRA_2"/>
    <property type="match status" value="2"/>
</dbReference>
<evidence type="ECO:0000256" key="7">
    <source>
        <dbReference type="ARBA" id="ARBA00023136"/>
    </source>
</evidence>
<evidence type="ECO:0000256" key="11">
    <source>
        <dbReference type="SAM" id="Phobius"/>
    </source>
</evidence>
<gene>
    <name evidence="13" type="primary">CD320</name>
</gene>
<evidence type="ECO:0000256" key="3">
    <source>
        <dbReference type="ARBA" id="ARBA00022692"/>
    </source>
</evidence>
<keyword evidence="3 11" id="KW-0812">Transmembrane</keyword>
<evidence type="ECO:0000313" key="14">
    <source>
        <dbReference type="Proteomes" id="UP000694540"/>
    </source>
</evidence>
<reference evidence="13" key="2">
    <citation type="submission" date="2025-09" db="UniProtKB">
        <authorList>
            <consortium name="Ensembl"/>
        </authorList>
    </citation>
    <scope>IDENTIFICATION</scope>
</reference>
<dbReference type="AlphaFoldDB" id="A0A8C3XA03"/>
<organism evidence="13 14">
    <name type="scientific">Catagonus wagneri</name>
    <name type="common">Chacoan peccary</name>
    <dbReference type="NCBI Taxonomy" id="51154"/>
    <lineage>
        <taxon>Eukaryota</taxon>
        <taxon>Metazoa</taxon>
        <taxon>Chordata</taxon>
        <taxon>Craniata</taxon>
        <taxon>Vertebrata</taxon>
        <taxon>Euteleostomi</taxon>
        <taxon>Mammalia</taxon>
        <taxon>Eutheria</taxon>
        <taxon>Laurasiatheria</taxon>
        <taxon>Artiodactyla</taxon>
        <taxon>Suina</taxon>
        <taxon>Tayassuidae</taxon>
        <taxon>Catagonus</taxon>
    </lineage>
</organism>
<dbReference type="GO" id="GO:0031419">
    <property type="term" value="F:cobalamin binding"/>
    <property type="evidence" value="ECO:0007669"/>
    <property type="project" value="Ensembl"/>
</dbReference>
<feature type="signal peptide" evidence="12">
    <location>
        <begin position="1"/>
        <end position="25"/>
    </location>
</feature>
<dbReference type="InterPro" id="IPR023415">
    <property type="entry name" value="LDLR_class-A_CS"/>
</dbReference>
<dbReference type="InterPro" id="IPR050685">
    <property type="entry name" value="LDLR"/>
</dbReference>
<dbReference type="Ensembl" id="ENSCWAT00000023401.1">
    <property type="protein sequence ID" value="ENSCWAP00000021583.1"/>
    <property type="gene ID" value="ENSCWAG00000016478.1"/>
</dbReference>
<feature type="disulfide bond" evidence="10">
    <location>
        <begin position="144"/>
        <end position="159"/>
    </location>
</feature>
<keyword evidence="7 11" id="KW-0472">Membrane</keyword>
<keyword evidence="8 10" id="KW-1015">Disulfide bond</keyword>
<dbReference type="CDD" id="cd00112">
    <property type="entry name" value="LDLa"/>
    <property type="match status" value="2"/>
</dbReference>
<dbReference type="SUPFAM" id="SSF57424">
    <property type="entry name" value="LDL receptor-like module"/>
    <property type="match status" value="2"/>
</dbReference>
<evidence type="ECO:0000313" key="13">
    <source>
        <dbReference type="Ensembl" id="ENSCWAP00000021583.1"/>
    </source>
</evidence>
<evidence type="ECO:0000256" key="8">
    <source>
        <dbReference type="ARBA" id="ARBA00023157"/>
    </source>
</evidence>
<dbReference type="InterPro" id="IPR036055">
    <property type="entry name" value="LDL_receptor-like_sf"/>
</dbReference>
<keyword evidence="6 11" id="KW-1133">Transmembrane helix</keyword>
<reference evidence="13" key="1">
    <citation type="submission" date="2025-08" db="UniProtKB">
        <authorList>
            <consortium name="Ensembl"/>
        </authorList>
    </citation>
    <scope>IDENTIFICATION</scope>
</reference>